<comment type="similarity">
    <text evidence="1">Belongs to the glycosyl hydrolase 15 family.</text>
</comment>
<keyword evidence="5" id="KW-1185">Reference proteome</keyword>
<dbReference type="Gene3D" id="1.50.10.10">
    <property type="match status" value="1"/>
</dbReference>
<evidence type="ECO:0000259" key="2">
    <source>
        <dbReference type="Pfam" id="PF00723"/>
    </source>
</evidence>
<sequence length="615" mass="67918">MALTDSQMTDHLPLEHYGIVGNLETCALVGRNGSVDWCCLPRLNSSSVFAALLDDDGGGRFAIRPTDSFEATQEYLERTNVLQTTFETASGTVTVTDFMPLSPNNDGNQPKVRALYRKVTGTGGRVDLDVTFSPAFDYARADTRVEPMADGVVASGDARRVTLTSPVDLDTGDGEASGSLSVEEGDTGWFVLGYGTRAPTDEEACERLLDGTAQYWRDSTHTCDGEDCPFVGYGHDQVVRSELVLELLVYQDTGGIVAAPTTSLPEVVGGVRNWDYRYSWIRDGAFAVRAFHNLGDREKAMNYLDGFLELGRSADPADLQPLYGLQHDSTYEELELDHLSGYRDSTPVRIGNGAADQLQLGIYGELVLAFYELTRSDGDLGQDNWNAIYDIVEYVREVWEQPDAGIWEMRGGPKQFVHSKLMCWVALDRAIALAEDGGYDAPLDEWREDRETIRETVVERGFDEEQNSFTQAFDDDQLDASTLLIPLFGMLPIDDPRVEGTVDAVLDRLTTDDGLVYRYEDDGLPGQEGTFVLCSFWLVDCLALAGETERARELYDEVRDRFSPLGLVSEEMDPETGALLGNFPQAFSHLGLVNTALFLHEAEAGTASQEFPTRS</sequence>
<reference evidence="4 5" key="1">
    <citation type="journal article" date="2019" name="Int. J. Syst. Evol. Microbiol.">
        <title>The Global Catalogue of Microorganisms (GCM) 10K type strain sequencing project: providing services to taxonomists for standard genome sequencing and annotation.</title>
        <authorList>
            <consortium name="The Broad Institute Genomics Platform"/>
            <consortium name="The Broad Institute Genome Sequencing Center for Infectious Disease"/>
            <person name="Wu L."/>
            <person name="Ma J."/>
        </authorList>
    </citation>
    <scope>NUCLEOTIDE SEQUENCE [LARGE SCALE GENOMIC DNA]</scope>
    <source>
        <strain evidence="4 5">CGMCC 1.12543</strain>
    </source>
</reference>
<comment type="caution">
    <text evidence="4">The sequence shown here is derived from an EMBL/GenBank/DDBJ whole genome shotgun (WGS) entry which is preliminary data.</text>
</comment>
<feature type="domain" description="Trehalase-like N-terminal" evidence="3">
    <location>
        <begin position="12"/>
        <end position="166"/>
    </location>
</feature>
<dbReference type="InterPro" id="IPR045582">
    <property type="entry name" value="Trehalase-like_N"/>
</dbReference>
<dbReference type="GO" id="GO:0004553">
    <property type="term" value="F:hydrolase activity, hydrolyzing O-glycosyl compounds"/>
    <property type="evidence" value="ECO:0007669"/>
    <property type="project" value="UniProtKB-ARBA"/>
</dbReference>
<dbReference type="SUPFAM" id="SSF48208">
    <property type="entry name" value="Six-hairpin glycosidases"/>
    <property type="match status" value="1"/>
</dbReference>
<dbReference type="InterPro" id="IPR008928">
    <property type="entry name" value="6-hairpin_glycosidase_sf"/>
</dbReference>
<dbReference type="PANTHER" id="PTHR31616">
    <property type="entry name" value="TREHALASE"/>
    <property type="match status" value="1"/>
</dbReference>
<dbReference type="RefSeq" id="WP_247415865.1">
    <property type="nucleotide sequence ID" value="NZ_JALLGW010000001.1"/>
</dbReference>
<evidence type="ECO:0000259" key="3">
    <source>
        <dbReference type="Pfam" id="PF19291"/>
    </source>
</evidence>
<evidence type="ECO:0000313" key="4">
    <source>
        <dbReference type="EMBL" id="MFC5972485.1"/>
    </source>
</evidence>
<dbReference type="EMBL" id="JBHSQH010000001">
    <property type="protein sequence ID" value="MFC5972485.1"/>
    <property type="molecule type" value="Genomic_DNA"/>
</dbReference>
<keyword evidence="4" id="KW-0378">Hydrolase</keyword>
<dbReference type="InterPro" id="IPR011613">
    <property type="entry name" value="GH15-like"/>
</dbReference>
<evidence type="ECO:0000313" key="5">
    <source>
        <dbReference type="Proteomes" id="UP001596099"/>
    </source>
</evidence>
<dbReference type="InterPro" id="IPR012341">
    <property type="entry name" value="6hp_glycosidase-like_sf"/>
</dbReference>
<evidence type="ECO:0000256" key="1">
    <source>
        <dbReference type="ARBA" id="ARBA00006188"/>
    </source>
</evidence>
<feature type="domain" description="GH15-like" evidence="2">
    <location>
        <begin position="235"/>
        <end position="596"/>
    </location>
</feature>
<protein>
    <submittedName>
        <fullName evidence="4">Glycoside hydrolase family 15 protein</fullName>
    </submittedName>
</protein>
<organism evidence="4 5">
    <name type="scientific">Halomarina salina</name>
    <dbReference type="NCBI Taxonomy" id="1872699"/>
    <lineage>
        <taxon>Archaea</taxon>
        <taxon>Methanobacteriati</taxon>
        <taxon>Methanobacteriota</taxon>
        <taxon>Stenosarchaea group</taxon>
        <taxon>Halobacteria</taxon>
        <taxon>Halobacteriales</taxon>
        <taxon>Natronomonadaceae</taxon>
        <taxon>Halomarina</taxon>
    </lineage>
</organism>
<proteinExistence type="inferred from homology"/>
<dbReference type="Proteomes" id="UP001596099">
    <property type="component" value="Unassembled WGS sequence"/>
</dbReference>
<accession>A0ABD5RPL8</accession>
<dbReference type="PANTHER" id="PTHR31616:SF0">
    <property type="entry name" value="GLUCAN 1,4-ALPHA-GLUCOSIDASE"/>
    <property type="match status" value="1"/>
</dbReference>
<dbReference type="AlphaFoldDB" id="A0ABD5RPL8"/>
<dbReference type="Pfam" id="PF19291">
    <property type="entry name" value="TREH_N"/>
    <property type="match status" value="1"/>
</dbReference>
<dbReference type="Pfam" id="PF00723">
    <property type="entry name" value="Glyco_hydro_15"/>
    <property type="match status" value="1"/>
</dbReference>
<gene>
    <name evidence="4" type="ORF">ACFPYI_14190</name>
</gene>
<name>A0ABD5RPL8_9EURY</name>